<keyword evidence="7" id="KW-0547">Nucleotide-binding</keyword>
<dbReference type="InterPro" id="IPR006195">
    <property type="entry name" value="aa-tRNA-synth_II"/>
</dbReference>
<dbReference type="GO" id="GO:0004828">
    <property type="term" value="F:serine-tRNA ligase activity"/>
    <property type="evidence" value="ECO:0007669"/>
    <property type="project" value="UniProtKB-EC"/>
</dbReference>
<dbReference type="PANTHER" id="PTHR43697">
    <property type="entry name" value="SERYL-TRNA SYNTHETASE"/>
    <property type="match status" value="1"/>
</dbReference>
<evidence type="ECO:0000256" key="3">
    <source>
        <dbReference type="ARBA" id="ARBA00010728"/>
    </source>
</evidence>
<dbReference type="Gene3D" id="3.30.930.10">
    <property type="entry name" value="Bira Bifunctional Protein, Domain 2"/>
    <property type="match status" value="1"/>
</dbReference>
<organism evidence="16">
    <name type="scientific">marine metagenome</name>
    <dbReference type="NCBI Taxonomy" id="408172"/>
    <lineage>
        <taxon>unclassified sequences</taxon>
        <taxon>metagenomes</taxon>
        <taxon>ecological metagenomes</taxon>
    </lineage>
</organism>
<evidence type="ECO:0000256" key="5">
    <source>
        <dbReference type="ARBA" id="ARBA00022490"/>
    </source>
</evidence>
<dbReference type="PROSITE" id="PS50862">
    <property type="entry name" value="AA_TRNA_LIGASE_II"/>
    <property type="match status" value="1"/>
</dbReference>
<evidence type="ECO:0000256" key="7">
    <source>
        <dbReference type="ARBA" id="ARBA00022741"/>
    </source>
</evidence>
<evidence type="ECO:0000256" key="12">
    <source>
        <dbReference type="ARBA" id="ARBA00033352"/>
    </source>
</evidence>
<keyword evidence="10" id="KW-0030">Aminoacyl-tRNA synthetase</keyword>
<evidence type="ECO:0000256" key="11">
    <source>
        <dbReference type="ARBA" id="ARBA00031113"/>
    </source>
</evidence>
<dbReference type="AlphaFoldDB" id="A0A382SF06"/>
<evidence type="ECO:0000259" key="15">
    <source>
        <dbReference type="PROSITE" id="PS50862"/>
    </source>
</evidence>
<feature type="domain" description="Aminoacyl-transfer RNA synthetases class-II family profile" evidence="15">
    <location>
        <begin position="24"/>
        <end position="246"/>
    </location>
</feature>
<evidence type="ECO:0000256" key="13">
    <source>
        <dbReference type="ARBA" id="ARBA00047929"/>
    </source>
</evidence>
<dbReference type="Pfam" id="PF00587">
    <property type="entry name" value="tRNA-synt_2b"/>
    <property type="match status" value="1"/>
</dbReference>
<dbReference type="GO" id="GO:0005737">
    <property type="term" value="C:cytoplasm"/>
    <property type="evidence" value="ECO:0007669"/>
    <property type="project" value="UniProtKB-SubCell"/>
</dbReference>
<accession>A0A382SF06</accession>
<evidence type="ECO:0000256" key="1">
    <source>
        <dbReference type="ARBA" id="ARBA00004496"/>
    </source>
</evidence>
<evidence type="ECO:0000256" key="4">
    <source>
        <dbReference type="ARBA" id="ARBA00012840"/>
    </source>
</evidence>
<sequence>MGLFDFKRAVKMAGASFPLYTGVGAQLERGLINFMLDIHVEKHLYKELFPPFLANRQAMQNTGQLPKFEDDMYHIPEDHLFCIPTSEVPLTNFHQGEIIPESNLPYKYTAYTACFRREAGSYGQETKGLTRVHQFNKVELVKLVHPEKSYDELELLVKDAESILQALGLHYRIIELCSGDLSFAASKCYDLEVWSPADKKYLEVSSCSNFEDFQSRRCDIRFRSKTSRKAELIHTLNGSGVATPRL</sequence>
<evidence type="ECO:0000256" key="8">
    <source>
        <dbReference type="ARBA" id="ARBA00022840"/>
    </source>
</evidence>
<gene>
    <name evidence="16" type="ORF">METZ01_LOCUS361394</name>
</gene>
<comment type="catalytic activity">
    <reaction evidence="13">
        <text>tRNA(Sec) + L-serine + ATP = L-seryl-tRNA(Sec) + AMP + diphosphate + H(+)</text>
        <dbReference type="Rhea" id="RHEA:42580"/>
        <dbReference type="Rhea" id="RHEA-COMP:9742"/>
        <dbReference type="Rhea" id="RHEA-COMP:10128"/>
        <dbReference type="ChEBI" id="CHEBI:15378"/>
        <dbReference type="ChEBI" id="CHEBI:30616"/>
        <dbReference type="ChEBI" id="CHEBI:33019"/>
        <dbReference type="ChEBI" id="CHEBI:33384"/>
        <dbReference type="ChEBI" id="CHEBI:78442"/>
        <dbReference type="ChEBI" id="CHEBI:78533"/>
        <dbReference type="ChEBI" id="CHEBI:456215"/>
        <dbReference type="EC" id="6.1.1.11"/>
    </reaction>
</comment>
<keyword evidence="8" id="KW-0067">ATP-binding</keyword>
<comment type="subcellular location">
    <subcellularLocation>
        <location evidence="1">Cytoplasm</location>
    </subcellularLocation>
</comment>
<proteinExistence type="inferred from homology"/>
<keyword evidence="9" id="KW-0648">Protein biosynthesis</keyword>
<dbReference type="NCBIfam" id="TIGR00414">
    <property type="entry name" value="serS"/>
    <property type="match status" value="1"/>
</dbReference>
<dbReference type="PANTHER" id="PTHR43697:SF1">
    <property type="entry name" value="SERINE--TRNA LIGASE"/>
    <property type="match status" value="1"/>
</dbReference>
<comment type="similarity">
    <text evidence="3">Belongs to the class-II aminoacyl-tRNA synthetase family. Type-1 seryl-tRNA synthetase subfamily.</text>
</comment>
<reference evidence="16" key="1">
    <citation type="submission" date="2018-05" db="EMBL/GenBank/DDBJ databases">
        <authorList>
            <person name="Lanie J.A."/>
            <person name="Ng W.-L."/>
            <person name="Kazmierczak K.M."/>
            <person name="Andrzejewski T.M."/>
            <person name="Davidsen T.M."/>
            <person name="Wayne K.J."/>
            <person name="Tettelin H."/>
            <person name="Glass J.I."/>
            <person name="Rusch D."/>
            <person name="Podicherti R."/>
            <person name="Tsui H.-C.T."/>
            <person name="Winkler M.E."/>
        </authorList>
    </citation>
    <scope>NUCLEOTIDE SEQUENCE</scope>
</reference>
<protein>
    <recommendedName>
        <fullName evidence="4">serine--tRNA ligase</fullName>
        <ecNumber evidence="4">6.1.1.11</ecNumber>
    </recommendedName>
    <alternativeName>
        <fullName evidence="11">Seryl-tRNA synthetase</fullName>
    </alternativeName>
    <alternativeName>
        <fullName evidence="12">Seryl-tRNA(Ser/Sec) synthetase</fullName>
    </alternativeName>
</protein>
<dbReference type="InterPro" id="IPR002314">
    <property type="entry name" value="aa-tRNA-synt_IIb"/>
</dbReference>
<comment type="catalytic activity">
    <reaction evidence="14">
        <text>tRNA(Ser) + L-serine + ATP = L-seryl-tRNA(Ser) + AMP + diphosphate + H(+)</text>
        <dbReference type="Rhea" id="RHEA:12292"/>
        <dbReference type="Rhea" id="RHEA-COMP:9669"/>
        <dbReference type="Rhea" id="RHEA-COMP:9703"/>
        <dbReference type="ChEBI" id="CHEBI:15378"/>
        <dbReference type="ChEBI" id="CHEBI:30616"/>
        <dbReference type="ChEBI" id="CHEBI:33019"/>
        <dbReference type="ChEBI" id="CHEBI:33384"/>
        <dbReference type="ChEBI" id="CHEBI:78442"/>
        <dbReference type="ChEBI" id="CHEBI:78533"/>
        <dbReference type="ChEBI" id="CHEBI:456215"/>
        <dbReference type="EC" id="6.1.1.11"/>
    </reaction>
</comment>
<evidence type="ECO:0000256" key="9">
    <source>
        <dbReference type="ARBA" id="ARBA00022917"/>
    </source>
</evidence>
<dbReference type="GO" id="GO:0006434">
    <property type="term" value="P:seryl-tRNA aminoacylation"/>
    <property type="evidence" value="ECO:0007669"/>
    <property type="project" value="InterPro"/>
</dbReference>
<dbReference type="InterPro" id="IPR045864">
    <property type="entry name" value="aa-tRNA-synth_II/BPL/LPL"/>
</dbReference>
<evidence type="ECO:0000256" key="2">
    <source>
        <dbReference type="ARBA" id="ARBA00005045"/>
    </source>
</evidence>
<dbReference type="SUPFAM" id="SSF55681">
    <property type="entry name" value="Class II aaRS and biotin synthetases"/>
    <property type="match status" value="1"/>
</dbReference>
<keyword evidence="5" id="KW-0963">Cytoplasm</keyword>
<evidence type="ECO:0000256" key="6">
    <source>
        <dbReference type="ARBA" id="ARBA00022598"/>
    </source>
</evidence>
<keyword evidence="6" id="KW-0436">Ligase</keyword>
<evidence type="ECO:0000256" key="10">
    <source>
        <dbReference type="ARBA" id="ARBA00023146"/>
    </source>
</evidence>
<comment type="pathway">
    <text evidence="2">Aminoacyl-tRNA biosynthesis; selenocysteinyl-tRNA(Sec) biosynthesis; L-seryl-tRNA(Sec) from L-serine and tRNA(Sec): step 1/1.</text>
</comment>
<evidence type="ECO:0000256" key="14">
    <source>
        <dbReference type="ARBA" id="ARBA00048823"/>
    </source>
</evidence>
<feature type="non-terminal residue" evidence="16">
    <location>
        <position position="246"/>
    </location>
</feature>
<dbReference type="InterPro" id="IPR002317">
    <property type="entry name" value="Ser-tRNA-ligase_type_1"/>
</dbReference>
<dbReference type="EMBL" id="UINC01128648">
    <property type="protein sequence ID" value="SVD08540.1"/>
    <property type="molecule type" value="Genomic_DNA"/>
</dbReference>
<dbReference type="GO" id="GO:0005524">
    <property type="term" value="F:ATP binding"/>
    <property type="evidence" value="ECO:0007669"/>
    <property type="project" value="UniProtKB-KW"/>
</dbReference>
<name>A0A382SF06_9ZZZZ</name>
<dbReference type="EC" id="6.1.1.11" evidence="4"/>
<dbReference type="PRINTS" id="PR00981">
    <property type="entry name" value="TRNASYNTHSER"/>
</dbReference>
<evidence type="ECO:0000313" key="16">
    <source>
        <dbReference type="EMBL" id="SVD08540.1"/>
    </source>
</evidence>